<comment type="caution">
    <text evidence="6">The sequence shown here is derived from an EMBL/GenBank/DDBJ whole genome shotgun (WGS) entry which is preliminary data.</text>
</comment>
<dbReference type="eggNOG" id="ENOG502RGNY">
    <property type="taxonomic scope" value="Eukaryota"/>
</dbReference>
<accession>V9ECZ2</accession>
<sequence length="188" mass="21376">MHHWYLLVAVASIILSSDAAGLVDAGVTTPVSPGITPLHHQNHREGRSLRTHKEATAEVLEDAEERAPTMTFEGIFRDAKETRKWLHYWLNTGESAENLATKLGTDSTVLASFRKMQSEAEKGLKWAVEERPLEYVAKQLKVLDKTDDELKFLRNYNAIKEYPAILKKVQLERAKHWAKLNQAKTTRS</sequence>
<evidence type="ECO:0000256" key="5">
    <source>
        <dbReference type="RuleBase" id="RU367124"/>
    </source>
</evidence>
<evidence type="ECO:0000256" key="2">
    <source>
        <dbReference type="ARBA" id="ARBA00010400"/>
    </source>
</evidence>
<dbReference type="EMBL" id="ANIZ01002978">
    <property type="protein sequence ID" value="ETI37005.1"/>
    <property type="molecule type" value="Genomic_DNA"/>
</dbReference>
<evidence type="ECO:0000313" key="7">
    <source>
        <dbReference type="Proteomes" id="UP000018721"/>
    </source>
</evidence>
<dbReference type="GO" id="GO:0005576">
    <property type="term" value="C:extracellular region"/>
    <property type="evidence" value="ECO:0007669"/>
    <property type="project" value="UniProtKB-SubCell"/>
</dbReference>
<evidence type="ECO:0000256" key="1">
    <source>
        <dbReference type="ARBA" id="ARBA00004613"/>
    </source>
</evidence>
<protein>
    <recommendedName>
        <fullName evidence="5">RxLR effector protein</fullName>
    </recommendedName>
</protein>
<feature type="signal peptide" evidence="5">
    <location>
        <begin position="1"/>
        <end position="19"/>
    </location>
</feature>
<organism evidence="6 7">
    <name type="scientific">Phytophthora nicotianae P1569</name>
    <dbReference type="NCBI Taxonomy" id="1317065"/>
    <lineage>
        <taxon>Eukaryota</taxon>
        <taxon>Sar</taxon>
        <taxon>Stramenopiles</taxon>
        <taxon>Oomycota</taxon>
        <taxon>Peronosporomycetes</taxon>
        <taxon>Peronosporales</taxon>
        <taxon>Peronosporaceae</taxon>
        <taxon>Phytophthora</taxon>
    </lineage>
</organism>
<comment type="domain">
    <text evidence="5">The RxLR-dEER motif acts to carry the protein into the host cell cytoplasm through binding to cell surface phosphatidylinositol-3-phosphate.</text>
</comment>
<comment type="subcellular location">
    <subcellularLocation>
        <location evidence="1 5">Secreted</location>
    </subcellularLocation>
</comment>
<dbReference type="OrthoDB" id="124027at2759"/>
<evidence type="ECO:0000256" key="4">
    <source>
        <dbReference type="ARBA" id="ARBA00022729"/>
    </source>
</evidence>
<gene>
    <name evidence="6" type="ORF">F443_16980</name>
</gene>
<keyword evidence="3 5" id="KW-0964">Secreted</keyword>
<keyword evidence="7" id="KW-1185">Reference proteome</keyword>
<proteinExistence type="inferred from homology"/>
<dbReference type="InterPro" id="IPR031825">
    <property type="entry name" value="RXLR"/>
</dbReference>
<dbReference type="AlphaFoldDB" id="V9ECZ2"/>
<name>V9ECZ2_PHYNI</name>
<reference evidence="6 7" key="1">
    <citation type="submission" date="2013-11" db="EMBL/GenBank/DDBJ databases">
        <title>The Genome Sequence of Phytophthora parasitica P1569.</title>
        <authorList>
            <consortium name="The Broad Institute Genomics Platform"/>
            <person name="Russ C."/>
            <person name="Tyler B."/>
            <person name="Panabieres F."/>
            <person name="Shan W."/>
            <person name="Tripathy S."/>
            <person name="Grunwald N."/>
            <person name="Machado M."/>
            <person name="Johnson C.S."/>
            <person name="Arredondo F."/>
            <person name="Hong C."/>
            <person name="Coffey M."/>
            <person name="Young S.K."/>
            <person name="Zeng Q."/>
            <person name="Gargeya S."/>
            <person name="Fitzgerald M."/>
            <person name="Abouelleil A."/>
            <person name="Alvarado L."/>
            <person name="Chapman S.B."/>
            <person name="Gainer-Dewar J."/>
            <person name="Goldberg J."/>
            <person name="Griggs A."/>
            <person name="Gujja S."/>
            <person name="Hansen M."/>
            <person name="Howarth C."/>
            <person name="Imamovic A."/>
            <person name="Ireland A."/>
            <person name="Larimer J."/>
            <person name="McCowan C."/>
            <person name="Murphy C."/>
            <person name="Pearson M."/>
            <person name="Poon T.W."/>
            <person name="Priest M."/>
            <person name="Roberts A."/>
            <person name="Saif S."/>
            <person name="Shea T."/>
            <person name="Sykes S."/>
            <person name="Wortman J."/>
            <person name="Nusbaum C."/>
            <person name="Birren B."/>
        </authorList>
    </citation>
    <scope>NUCLEOTIDE SEQUENCE [LARGE SCALE GENOMIC DNA]</scope>
    <source>
        <strain evidence="6 7">P1569</strain>
    </source>
</reference>
<evidence type="ECO:0000313" key="6">
    <source>
        <dbReference type="EMBL" id="ETI37005.1"/>
    </source>
</evidence>
<dbReference type="Proteomes" id="UP000018721">
    <property type="component" value="Unassembled WGS sequence"/>
</dbReference>
<evidence type="ECO:0000256" key="3">
    <source>
        <dbReference type="ARBA" id="ARBA00022525"/>
    </source>
</evidence>
<comment type="similarity">
    <text evidence="2 5">Belongs to the RxLR effector family.</text>
</comment>
<dbReference type="Pfam" id="PF16810">
    <property type="entry name" value="RXLR"/>
    <property type="match status" value="1"/>
</dbReference>
<feature type="chain" id="PRO_5028517609" description="RxLR effector protein" evidence="5">
    <location>
        <begin position="20"/>
        <end position="188"/>
    </location>
</feature>
<comment type="function">
    <text evidence="5">Effector that suppresses plant defense responses during pathogen infection.</text>
</comment>
<dbReference type="HOGENOM" id="CLU_1443650_0_0_1"/>
<keyword evidence="4 5" id="KW-0732">Signal</keyword>